<name>A0A9D1JSP2_9FIRM</name>
<organism evidence="2 3">
    <name type="scientific">Candidatus Avoscillospira avistercoris</name>
    <dbReference type="NCBI Taxonomy" id="2840707"/>
    <lineage>
        <taxon>Bacteria</taxon>
        <taxon>Bacillati</taxon>
        <taxon>Bacillota</taxon>
        <taxon>Clostridia</taxon>
        <taxon>Eubacteriales</taxon>
        <taxon>Oscillospiraceae</taxon>
        <taxon>Oscillospiraceae incertae sedis</taxon>
        <taxon>Candidatus Avoscillospira</taxon>
    </lineage>
</organism>
<accession>A0A9D1JSP2</accession>
<sequence length="167" mass="17771">MKIAICYFSATGRTKSMAEAIAAGILEQEPGCEVRCLSITDVTKENTEAVEFVNSADGVLVGTPDYYAGEAWQVKQWLDVCPCKVAGKLCGAFATANFAVGGPVVAVEHILTHLMVQGAMVYSGGGAYGQPFIHLGPVCLRDQETEGAALMKTFGQRFAQQVKKIFG</sequence>
<dbReference type="Proteomes" id="UP000886741">
    <property type="component" value="Unassembled WGS sequence"/>
</dbReference>
<dbReference type="InterPro" id="IPR029039">
    <property type="entry name" value="Flavoprotein-like_sf"/>
</dbReference>
<feature type="domain" description="Flavodoxin-like" evidence="1">
    <location>
        <begin position="3"/>
        <end position="159"/>
    </location>
</feature>
<dbReference type="InterPro" id="IPR008254">
    <property type="entry name" value="Flavodoxin/NO_synth"/>
</dbReference>
<gene>
    <name evidence="2" type="ORF">IAA83_00880</name>
</gene>
<evidence type="ECO:0000313" key="2">
    <source>
        <dbReference type="EMBL" id="HIS63908.1"/>
    </source>
</evidence>
<evidence type="ECO:0000259" key="1">
    <source>
        <dbReference type="PROSITE" id="PS50902"/>
    </source>
</evidence>
<dbReference type="GO" id="GO:0016651">
    <property type="term" value="F:oxidoreductase activity, acting on NAD(P)H"/>
    <property type="evidence" value="ECO:0007669"/>
    <property type="project" value="UniProtKB-ARBA"/>
</dbReference>
<reference evidence="2" key="1">
    <citation type="submission" date="2020-10" db="EMBL/GenBank/DDBJ databases">
        <authorList>
            <person name="Gilroy R."/>
        </authorList>
    </citation>
    <scope>NUCLEOTIDE SEQUENCE</scope>
    <source>
        <strain evidence="2">ChiBcec16-1751</strain>
    </source>
</reference>
<dbReference type="SUPFAM" id="SSF52218">
    <property type="entry name" value="Flavoproteins"/>
    <property type="match status" value="1"/>
</dbReference>
<dbReference type="Gene3D" id="3.40.50.360">
    <property type="match status" value="1"/>
</dbReference>
<dbReference type="AlphaFoldDB" id="A0A9D1JSP2"/>
<dbReference type="InterPro" id="IPR005025">
    <property type="entry name" value="FMN_Rdtase-like_dom"/>
</dbReference>
<protein>
    <submittedName>
        <fullName evidence="2">NAD(P)H-dependent oxidoreductase</fullName>
    </submittedName>
</protein>
<proteinExistence type="predicted"/>
<comment type="caution">
    <text evidence="2">The sequence shown here is derived from an EMBL/GenBank/DDBJ whole genome shotgun (WGS) entry which is preliminary data.</text>
</comment>
<dbReference type="GO" id="GO:0010181">
    <property type="term" value="F:FMN binding"/>
    <property type="evidence" value="ECO:0007669"/>
    <property type="project" value="InterPro"/>
</dbReference>
<reference evidence="2" key="2">
    <citation type="journal article" date="2021" name="PeerJ">
        <title>Extensive microbial diversity within the chicken gut microbiome revealed by metagenomics and culture.</title>
        <authorList>
            <person name="Gilroy R."/>
            <person name="Ravi A."/>
            <person name="Getino M."/>
            <person name="Pursley I."/>
            <person name="Horton D.L."/>
            <person name="Alikhan N.F."/>
            <person name="Baker D."/>
            <person name="Gharbi K."/>
            <person name="Hall N."/>
            <person name="Watson M."/>
            <person name="Adriaenssens E.M."/>
            <person name="Foster-Nyarko E."/>
            <person name="Jarju S."/>
            <person name="Secka A."/>
            <person name="Antonio M."/>
            <person name="Oren A."/>
            <person name="Chaudhuri R.R."/>
            <person name="La Ragione R."/>
            <person name="Hildebrand F."/>
            <person name="Pallen M.J."/>
        </authorList>
    </citation>
    <scope>NUCLEOTIDE SEQUENCE</scope>
    <source>
        <strain evidence="2">ChiBcec16-1751</strain>
    </source>
</reference>
<dbReference type="Pfam" id="PF03358">
    <property type="entry name" value="FMN_red"/>
    <property type="match status" value="1"/>
</dbReference>
<dbReference type="EMBL" id="DVJJ01000018">
    <property type="protein sequence ID" value="HIS63908.1"/>
    <property type="molecule type" value="Genomic_DNA"/>
</dbReference>
<evidence type="ECO:0000313" key="3">
    <source>
        <dbReference type="Proteomes" id="UP000886741"/>
    </source>
</evidence>
<dbReference type="PROSITE" id="PS50902">
    <property type="entry name" value="FLAVODOXIN_LIKE"/>
    <property type="match status" value="1"/>
</dbReference>